<evidence type="ECO:0000256" key="5">
    <source>
        <dbReference type="ARBA" id="ARBA00022801"/>
    </source>
</evidence>
<evidence type="ECO:0000256" key="1">
    <source>
        <dbReference type="ARBA" id="ARBA00001255"/>
    </source>
</evidence>
<dbReference type="PRINTS" id="PR00740">
    <property type="entry name" value="GLHYDRLASE27"/>
</dbReference>
<evidence type="ECO:0000259" key="8">
    <source>
        <dbReference type="Pfam" id="PF17801"/>
    </source>
</evidence>
<dbReference type="Proteomes" id="UP001283361">
    <property type="component" value="Unassembled WGS sequence"/>
</dbReference>
<dbReference type="InterPro" id="IPR013780">
    <property type="entry name" value="Glyco_hydro_b"/>
</dbReference>
<comment type="caution">
    <text evidence="9">The sequence shown here is derived from an EMBL/GenBank/DDBJ whole genome shotgun (WGS) entry which is preliminary data.</text>
</comment>
<dbReference type="PROSITE" id="PS00512">
    <property type="entry name" value="ALPHA_GALACTOSIDASE"/>
    <property type="match status" value="1"/>
</dbReference>
<dbReference type="SUPFAM" id="SSF51445">
    <property type="entry name" value="(Trans)glycosidases"/>
    <property type="match status" value="3"/>
</dbReference>
<dbReference type="GO" id="GO:0016139">
    <property type="term" value="P:glycoside catabolic process"/>
    <property type="evidence" value="ECO:0007669"/>
    <property type="project" value="TreeGrafter"/>
</dbReference>
<dbReference type="PANTHER" id="PTHR11452">
    <property type="entry name" value="ALPHA-GALACTOSIDASE/ALPHA-N-ACETYLGALACTOSAMINIDASE"/>
    <property type="match status" value="1"/>
</dbReference>
<sequence>MVNRERRRYAAQGYLCFAKLFEHQLSLKMMFFSTFVASALLCQLTLALDNGLARTPPMGWLSWERFRCNTDCKNDPEHCISEQLYKRQADLMVSEGYRDVGYEYVNIDDCWPAMERDKDGRLVADPVRFPSGIKALSRYMHSKGLKLGIYEDFGSKTCAGYPGSEFYMQIDANTFAEWEVDSLKFDGCNSDPKDMPVGYPIMEFFLNKTGRPILYSCEWPLYEFAKKIPVVGYPIMGKFLNMTGRQILFNCQWPGYLVGIGVEPNYAAIRSSCNQWRNYVDVQDNWDKVIQIIDHYGDDKGNFSAFAGPGGWNDPDMSDYRTIAKTCNIWRNYVDVTDSWDSIVDIINMYGKDEGNFSAAAGPGGFNDPDMLVVGDYGLSYYQQKAQFGMWALFAAPLMMSNDLSSISAEAKALLQNKNIIAINQDPLGNQAIRLFEVPGSLSVWVKKMASGGSAIGILNVNNQGTPQKYTTAFSDLGFTNKKGYVVKEAFENKTMGKYALDQAFTIYVDPTSIFIMIANPL</sequence>
<dbReference type="EMBL" id="JAWDGP010000310">
    <property type="protein sequence ID" value="KAK3801464.1"/>
    <property type="molecule type" value="Genomic_DNA"/>
</dbReference>
<dbReference type="InterPro" id="IPR002241">
    <property type="entry name" value="Glyco_hydro_27"/>
</dbReference>
<protein>
    <recommendedName>
        <fullName evidence="3 7">Alpha-galactosidase</fullName>
        <ecNumber evidence="7">3.2.1.-</ecNumber>
    </recommendedName>
</protein>
<accession>A0AAE1EBF7</accession>
<dbReference type="AlphaFoldDB" id="A0AAE1EBF7"/>
<evidence type="ECO:0000256" key="6">
    <source>
        <dbReference type="ARBA" id="ARBA00023295"/>
    </source>
</evidence>
<reference evidence="9" key="1">
    <citation type="journal article" date="2023" name="G3 (Bethesda)">
        <title>A reference genome for the long-term kleptoplast-retaining sea slug Elysia crispata morphotype clarki.</title>
        <authorList>
            <person name="Eastman K.E."/>
            <person name="Pendleton A.L."/>
            <person name="Shaikh M.A."/>
            <person name="Suttiyut T."/>
            <person name="Ogas R."/>
            <person name="Tomko P."/>
            <person name="Gavelis G."/>
            <person name="Widhalm J.R."/>
            <person name="Wisecaver J.H."/>
        </authorList>
    </citation>
    <scope>NUCLEOTIDE SEQUENCE</scope>
    <source>
        <strain evidence="9">ECLA1</strain>
    </source>
</reference>
<evidence type="ECO:0000256" key="4">
    <source>
        <dbReference type="ARBA" id="ARBA00022729"/>
    </source>
</evidence>
<evidence type="ECO:0000256" key="2">
    <source>
        <dbReference type="ARBA" id="ARBA00009743"/>
    </source>
</evidence>
<keyword evidence="5 7" id="KW-0378">Hydrolase</keyword>
<feature type="domain" description="Alpha galactosidase C-terminal" evidence="8">
    <location>
        <begin position="440"/>
        <end position="511"/>
    </location>
</feature>
<name>A0AAE1EBF7_9GAST</name>
<dbReference type="PANTHER" id="PTHR11452:SF83">
    <property type="entry name" value="ALPHA-GALACTOSIDASE"/>
    <property type="match status" value="1"/>
</dbReference>
<organism evidence="9 10">
    <name type="scientific">Elysia crispata</name>
    <name type="common">lettuce slug</name>
    <dbReference type="NCBI Taxonomy" id="231223"/>
    <lineage>
        <taxon>Eukaryota</taxon>
        <taxon>Metazoa</taxon>
        <taxon>Spiralia</taxon>
        <taxon>Lophotrochozoa</taxon>
        <taxon>Mollusca</taxon>
        <taxon>Gastropoda</taxon>
        <taxon>Heterobranchia</taxon>
        <taxon>Euthyneura</taxon>
        <taxon>Panpulmonata</taxon>
        <taxon>Sacoglossa</taxon>
        <taxon>Placobranchoidea</taxon>
        <taxon>Plakobranchidae</taxon>
        <taxon>Elysia</taxon>
    </lineage>
</organism>
<dbReference type="InterPro" id="IPR013785">
    <property type="entry name" value="Aldolase_TIM"/>
</dbReference>
<comment type="catalytic activity">
    <reaction evidence="1">
        <text>Hydrolysis of terminal, non-reducing alpha-D-galactose residues in alpha-D-galactosides, including galactose oligosaccharides, galactomannans and galactolipids.</text>
        <dbReference type="EC" id="3.2.1.22"/>
    </reaction>
</comment>
<keyword evidence="7" id="KW-1015">Disulfide bond</keyword>
<evidence type="ECO:0000313" key="10">
    <source>
        <dbReference type="Proteomes" id="UP001283361"/>
    </source>
</evidence>
<keyword evidence="4" id="KW-0732">Signal</keyword>
<dbReference type="Pfam" id="PF17801">
    <property type="entry name" value="Melibiase_C"/>
    <property type="match status" value="1"/>
</dbReference>
<dbReference type="Pfam" id="PF16499">
    <property type="entry name" value="Melibiase_2"/>
    <property type="match status" value="3"/>
</dbReference>
<comment type="subunit">
    <text evidence="7">Homodimer.</text>
</comment>
<comment type="similarity">
    <text evidence="2 7">Belongs to the glycosyl hydrolase 27 family.</text>
</comment>
<dbReference type="InterPro" id="IPR017853">
    <property type="entry name" value="GH"/>
</dbReference>
<dbReference type="GO" id="GO:0004557">
    <property type="term" value="F:alpha-galactosidase activity"/>
    <property type="evidence" value="ECO:0007669"/>
    <property type="project" value="UniProtKB-EC"/>
</dbReference>
<dbReference type="SUPFAM" id="SSF51011">
    <property type="entry name" value="Glycosyl hydrolase domain"/>
    <property type="match status" value="1"/>
</dbReference>
<dbReference type="InterPro" id="IPR041233">
    <property type="entry name" value="Melibiase_C"/>
</dbReference>
<evidence type="ECO:0000313" key="9">
    <source>
        <dbReference type="EMBL" id="KAK3801464.1"/>
    </source>
</evidence>
<gene>
    <name evidence="9" type="ORF">RRG08_010046</name>
</gene>
<dbReference type="Gene3D" id="3.20.20.70">
    <property type="entry name" value="Aldolase class I"/>
    <property type="match status" value="3"/>
</dbReference>
<keyword evidence="10" id="KW-1185">Reference proteome</keyword>
<keyword evidence="6 7" id="KW-0326">Glycosidase</keyword>
<evidence type="ECO:0000256" key="7">
    <source>
        <dbReference type="RuleBase" id="RU361168"/>
    </source>
</evidence>
<dbReference type="GO" id="GO:0005737">
    <property type="term" value="C:cytoplasm"/>
    <property type="evidence" value="ECO:0007669"/>
    <property type="project" value="TreeGrafter"/>
</dbReference>
<dbReference type="Gene3D" id="2.60.40.1180">
    <property type="entry name" value="Golgi alpha-mannosidase II"/>
    <property type="match status" value="1"/>
</dbReference>
<dbReference type="EC" id="3.2.1.-" evidence="7"/>
<proteinExistence type="inferred from homology"/>
<evidence type="ECO:0000256" key="3">
    <source>
        <dbReference type="ARBA" id="ARBA00012755"/>
    </source>
</evidence>
<dbReference type="CDD" id="cd14792">
    <property type="entry name" value="GH27"/>
    <property type="match status" value="1"/>
</dbReference>
<dbReference type="InterPro" id="IPR000111">
    <property type="entry name" value="Glyco_hydro_27/36_CS"/>
</dbReference>
<dbReference type="GO" id="GO:0009311">
    <property type="term" value="P:oligosaccharide metabolic process"/>
    <property type="evidence" value="ECO:0007669"/>
    <property type="project" value="TreeGrafter"/>
</dbReference>